<accession>A0ABT6CJ41</accession>
<protein>
    <submittedName>
        <fullName evidence="2">Pilus assembly protein TadG-related protein</fullName>
    </submittedName>
</protein>
<reference evidence="2 3" key="1">
    <citation type="submission" date="2023-03" db="EMBL/GenBank/DDBJ databases">
        <title>Novosphingobium cyanobacteriorum sp. nov., isolated from a eutrophic reservoir during the Microcystis bloom period.</title>
        <authorList>
            <person name="Kang M."/>
            <person name="Le V."/>
            <person name="Ko S.-R."/>
            <person name="Lee S.-A."/>
            <person name="Ahn C.-Y."/>
        </authorList>
    </citation>
    <scope>NUCLEOTIDE SEQUENCE [LARGE SCALE GENOMIC DNA]</scope>
    <source>
        <strain evidence="2 3">HBC54</strain>
    </source>
</reference>
<keyword evidence="3" id="KW-1185">Reference proteome</keyword>
<dbReference type="SUPFAM" id="SSF53300">
    <property type="entry name" value="vWA-like"/>
    <property type="match status" value="1"/>
</dbReference>
<proteinExistence type="predicted"/>
<dbReference type="Pfam" id="PF13400">
    <property type="entry name" value="Tad"/>
    <property type="match status" value="1"/>
</dbReference>
<dbReference type="EMBL" id="JAROCY010000008">
    <property type="protein sequence ID" value="MDF8333563.1"/>
    <property type="molecule type" value="Genomic_DNA"/>
</dbReference>
<name>A0ABT6CJ41_9SPHN</name>
<evidence type="ECO:0000313" key="3">
    <source>
        <dbReference type="Proteomes" id="UP001222770"/>
    </source>
</evidence>
<dbReference type="Proteomes" id="UP001222770">
    <property type="component" value="Unassembled WGS sequence"/>
</dbReference>
<dbReference type="RefSeq" id="WP_277277380.1">
    <property type="nucleotide sequence ID" value="NZ_JAROCY010000008.1"/>
</dbReference>
<gene>
    <name evidence="2" type="ORF">POM99_10150</name>
</gene>
<dbReference type="InterPro" id="IPR028087">
    <property type="entry name" value="Tad_N"/>
</dbReference>
<evidence type="ECO:0000259" key="1">
    <source>
        <dbReference type="Pfam" id="PF13400"/>
    </source>
</evidence>
<dbReference type="InterPro" id="IPR036465">
    <property type="entry name" value="vWFA_dom_sf"/>
</dbReference>
<dbReference type="Gene3D" id="3.40.50.410">
    <property type="entry name" value="von Willebrand factor, type A domain"/>
    <property type="match status" value="2"/>
</dbReference>
<organism evidence="2 3">
    <name type="scientific">Novosphingobium cyanobacteriorum</name>
    <dbReference type="NCBI Taxonomy" id="3024215"/>
    <lineage>
        <taxon>Bacteria</taxon>
        <taxon>Pseudomonadati</taxon>
        <taxon>Pseudomonadota</taxon>
        <taxon>Alphaproteobacteria</taxon>
        <taxon>Sphingomonadales</taxon>
        <taxon>Sphingomonadaceae</taxon>
        <taxon>Novosphingobium</taxon>
    </lineage>
</organism>
<evidence type="ECO:0000313" key="2">
    <source>
        <dbReference type="EMBL" id="MDF8333563.1"/>
    </source>
</evidence>
<feature type="domain" description="Putative Flp pilus-assembly TadG-like N-terminal" evidence="1">
    <location>
        <begin position="6"/>
        <end position="50"/>
    </location>
</feature>
<comment type="caution">
    <text evidence="2">The sequence shown here is derived from an EMBL/GenBank/DDBJ whole genome shotgun (WGS) entry which is preliminary data.</text>
</comment>
<sequence>MREQAGNALGITAATIMLLVCLAGSGTDIARAYMTRTSLQNACDAGVLAGRKAMSKTGNYTDVEKAKANKMFNFNFNPLATDASNIVFNSSANNTGQVLATAQSDMPMTIMTIFGFPKVTLTVACSAELQMASADVMFVLDTTGSMRWDPDNVGCCNLSTSKLNGLRDAVRDFYKTVAAAVTDKNNTRIRFGFVPYSSTVNAKELVSTGLLPTSYFANTADYQSRMALFNTAVNTANTPTTAPAVTETFSSNITQANCNNYGVNRYPTSGSNPVTGGGPVPAATTSTTYAYLSWTRVSGSGTNALGTCRRTATVTTTTYTTRYRLTAWRWAKATGVDVSAFKSALVGSGNTVLLATGVNTTTTTVPNPNTLLDLRALAVANGTNGISGVTTAGYTWNGCIEERQTVQQLSMSPVPSGALDLDMTNAPTNDASRWKLYLEALEYYRNNYSSYDQGPTATAPTGFGVQPAYCPQVMKPFTEVDVTDANTVPAWIETELTGMAASGFTYHDIGMIWGGRLGNPNGIFSSNVNADSTKYPSVSRHIIFMTDGIMEPNIDAYNAYGTELYDRLIGPSGATGGSTGTLKDYHNNRFLAVCERVKSMGYTIWVIGFGTSLTNPMKTCSTSNRAYQANNTTELKNTFKYIAGQVADLRINK</sequence>